<dbReference type="SUPFAM" id="SSF53474">
    <property type="entry name" value="alpha/beta-Hydrolases"/>
    <property type="match status" value="1"/>
</dbReference>
<dbReference type="InterPro" id="IPR029058">
    <property type="entry name" value="AB_hydrolase_fold"/>
</dbReference>
<keyword evidence="6" id="KW-1185">Reference proteome</keyword>
<keyword evidence="2 3" id="KW-0378">Hydrolase</keyword>
<gene>
    <name evidence="5" type="ORF">WG901_13470</name>
</gene>
<feature type="domain" description="Carboxylesterase type B" evidence="4">
    <location>
        <begin position="35"/>
        <end position="525"/>
    </location>
</feature>
<proteinExistence type="inferred from homology"/>
<dbReference type="InterPro" id="IPR002018">
    <property type="entry name" value="CarbesteraseB"/>
</dbReference>
<evidence type="ECO:0000256" key="2">
    <source>
        <dbReference type="ARBA" id="ARBA00022801"/>
    </source>
</evidence>
<sequence length="545" mass="57760">METSRRQFAKGTAAAASLAAASALPGIARAKSAGEPVVETRAGKVRGVLADGVYSFKGIPYGAPTGGKNRFLPPRAAEPWTGIKDCLGWGNMAPQGQSTANPSAGMGAEMGKFFGTAAGTQTPVSEDCLFLNVFTAGLDDGAKRPVMVWIHGGGFAIGTGAGPRTDGSNLARNQGVVSVSLNHRLGAMGYAYLGGFDPEFARSGNQGQLDLILALEWVRDNIARFGGDPDRVMIHGESGGGAKICTLLGMPKAQSLFRRAALQSGTATHVPTIDGATEWAEMLLKEVGLDRANFRKLQDVPMQQILEAQAKMERAGRPGPRRGFVPTAGTPDLPLQPVDAVAAGHCDKPLVIGSVMHEMALMLMGMGVDPRSIDEGKLAQMSGMFFADKAPALVAGYKANHPDYTPGDLMVRMWSDSMRMGEIELAEAAAKAGKAPAYMYLFDWHSPVLPHLKAAHGIDGSFYFDNTEALPITEKNAGARLLARRASTAWANFAKTGTPAAQGLPAWPAYSADKRETMILAAEPHIENDPLGKDRELRVRTTGYL</sequence>
<evidence type="ECO:0000259" key="4">
    <source>
        <dbReference type="Pfam" id="PF00135"/>
    </source>
</evidence>
<evidence type="ECO:0000313" key="5">
    <source>
        <dbReference type="EMBL" id="MEJ5977652.1"/>
    </source>
</evidence>
<dbReference type="InterPro" id="IPR006311">
    <property type="entry name" value="TAT_signal"/>
</dbReference>
<dbReference type="EC" id="3.1.1.-" evidence="3"/>
<dbReference type="Gene3D" id="3.40.50.1820">
    <property type="entry name" value="alpha/beta hydrolase"/>
    <property type="match status" value="1"/>
</dbReference>
<dbReference type="Proteomes" id="UP001361239">
    <property type="component" value="Unassembled WGS sequence"/>
</dbReference>
<dbReference type="PANTHER" id="PTHR43918:SF4">
    <property type="entry name" value="CARBOXYLIC ESTER HYDROLASE"/>
    <property type="match status" value="1"/>
</dbReference>
<dbReference type="PANTHER" id="PTHR43918">
    <property type="entry name" value="ACETYLCHOLINESTERASE"/>
    <property type="match status" value="1"/>
</dbReference>
<dbReference type="InterPro" id="IPR019826">
    <property type="entry name" value="Carboxylesterase_B_AS"/>
</dbReference>
<dbReference type="EMBL" id="JBBHJZ010000002">
    <property type="protein sequence ID" value="MEJ5977652.1"/>
    <property type="molecule type" value="Genomic_DNA"/>
</dbReference>
<evidence type="ECO:0000256" key="1">
    <source>
        <dbReference type="ARBA" id="ARBA00005964"/>
    </source>
</evidence>
<evidence type="ECO:0000256" key="3">
    <source>
        <dbReference type="RuleBase" id="RU361235"/>
    </source>
</evidence>
<evidence type="ECO:0000313" key="6">
    <source>
        <dbReference type="Proteomes" id="UP001361239"/>
    </source>
</evidence>
<dbReference type="Pfam" id="PF00135">
    <property type="entry name" value="COesterase"/>
    <property type="match status" value="1"/>
</dbReference>
<dbReference type="RefSeq" id="WP_339587584.1">
    <property type="nucleotide sequence ID" value="NZ_JBBHJZ010000002.1"/>
</dbReference>
<protein>
    <recommendedName>
        <fullName evidence="3">Carboxylic ester hydrolase</fullName>
        <ecNumber evidence="3">3.1.1.-</ecNumber>
    </recommendedName>
</protein>
<dbReference type="PROSITE" id="PS51318">
    <property type="entry name" value="TAT"/>
    <property type="match status" value="1"/>
</dbReference>
<dbReference type="PROSITE" id="PS00122">
    <property type="entry name" value="CARBOXYLESTERASE_B_1"/>
    <property type="match status" value="1"/>
</dbReference>
<dbReference type="InterPro" id="IPR050654">
    <property type="entry name" value="AChE-related_enzymes"/>
</dbReference>
<comment type="caution">
    <text evidence="5">The sequence shown here is derived from an EMBL/GenBank/DDBJ whole genome shotgun (WGS) entry which is preliminary data.</text>
</comment>
<organism evidence="5 6">
    <name type="scientific">Novosphingobium anseongense</name>
    <dbReference type="NCBI Taxonomy" id="3133436"/>
    <lineage>
        <taxon>Bacteria</taxon>
        <taxon>Pseudomonadati</taxon>
        <taxon>Pseudomonadota</taxon>
        <taxon>Alphaproteobacteria</taxon>
        <taxon>Sphingomonadales</taxon>
        <taxon>Sphingomonadaceae</taxon>
        <taxon>Novosphingobium</taxon>
    </lineage>
</organism>
<accession>A0ABU8RXA4</accession>
<name>A0ABU8RXA4_9SPHN</name>
<comment type="similarity">
    <text evidence="1 3">Belongs to the type-B carboxylesterase/lipase family.</text>
</comment>
<reference evidence="5 6" key="1">
    <citation type="submission" date="2024-03" db="EMBL/GenBank/DDBJ databases">
        <authorList>
            <person name="Jo J.-H."/>
        </authorList>
    </citation>
    <scope>NUCLEOTIDE SEQUENCE [LARGE SCALE GENOMIC DNA]</scope>
    <source>
        <strain evidence="5 6">PS1R-30</strain>
    </source>
</reference>